<gene>
    <name evidence="5" type="ORF">E0H75_41660</name>
</gene>
<sequence length="359" mass="40806">MWRIEVQHRSAAGDQLRRQKRPQRPALPRRKVADHVHRGQARDPVGQPGGQHVVREHGHAFAQGAGARDPGEQGGTERRMRFDRDDLDLRQCIGQHDHTVARAGADVDHRARRGVESRQGCHQRRPQSHPRARQQHGDILGDAVIEVTTGRFAHRTSRSFLENDSRSRLRSDVRHRHRLQRGVVMTQLKLTEVSELTSSRRDQALLSLIERIQQSPPYSYRAGEIRPASQWVPPLVAASRLTVIAELDKTPVGYCVSLPISTYGKLDGLLGELEIDPATTEYLAELGVDETVRRQGIASRLLEHVHEGLPSATMTVLIRTLTDNHPAIDFYRRQGYEVIENVKQEWNGRSRVFLRRRPV</sequence>
<dbReference type="Pfam" id="PF00583">
    <property type="entry name" value="Acetyltransf_1"/>
    <property type="match status" value="1"/>
</dbReference>
<dbReference type="Proteomes" id="UP000293342">
    <property type="component" value="Unassembled WGS sequence"/>
</dbReference>
<dbReference type="PANTHER" id="PTHR42919:SF8">
    <property type="entry name" value="N-ALPHA-ACETYLTRANSFERASE 50"/>
    <property type="match status" value="1"/>
</dbReference>
<dbReference type="PANTHER" id="PTHR42919">
    <property type="entry name" value="N-ALPHA-ACETYLTRANSFERASE"/>
    <property type="match status" value="1"/>
</dbReference>
<dbReference type="GO" id="GO:0016747">
    <property type="term" value="F:acyltransferase activity, transferring groups other than amino-acyl groups"/>
    <property type="evidence" value="ECO:0007669"/>
    <property type="project" value="InterPro"/>
</dbReference>
<dbReference type="PROSITE" id="PS51186">
    <property type="entry name" value="GNAT"/>
    <property type="match status" value="1"/>
</dbReference>
<name>A0A4R0IRK8_9ACTN</name>
<feature type="compositionally biased region" description="Basic residues" evidence="3">
    <location>
        <begin position="18"/>
        <end position="30"/>
    </location>
</feature>
<dbReference type="Gene3D" id="3.40.630.30">
    <property type="match status" value="1"/>
</dbReference>
<dbReference type="CDD" id="cd04301">
    <property type="entry name" value="NAT_SF"/>
    <property type="match status" value="1"/>
</dbReference>
<dbReference type="EMBL" id="SJKD01000017">
    <property type="protein sequence ID" value="TCC35290.1"/>
    <property type="molecule type" value="Genomic_DNA"/>
</dbReference>
<reference evidence="5 6" key="1">
    <citation type="submission" date="2019-02" db="EMBL/GenBank/DDBJ databases">
        <title>Kribbella capetownensis sp. nov. and Kribbella speibonae sp. nov., isolated from soil.</title>
        <authorList>
            <person name="Curtis S.M."/>
            <person name="Norton I."/>
            <person name="Everest G.J."/>
            <person name="Meyers P.R."/>
        </authorList>
    </citation>
    <scope>NUCLEOTIDE SEQUENCE [LARGE SCALE GENOMIC DNA]</scope>
    <source>
        <strain evidence="5 6">YM53</strain>
    </source>
</reference>
<dbReference type="InterPro" id="IPR016181">
    <property type="entry name" value="Acyl_CoA_acyltransferase"/>
</dbReference>
<evidence type="ECO:0000313" key="6">
    <source>
        <dbReference type="Proteomes" id="UP000293342"/>
    </source>
</evidence>
<evidence type="ECO:0000256" key="2">
    <source>
        <dbReference type="ARBA" id="ARBA00023315"/>
    </source>
</evidence>
<dbReference type="InterPro" id="IPR000182">
    <property type="entry name" value="GNAT_dom"/>
</dbReference>
<protein>
    <submittedName>
        <fullName evidence="5">N-acetyltransferase</fullName>
    </submittedName>
</protein>
<feature type="compositionally biased region" description="Basic and acidic residues" evidence="3">
    <location>
        <begin position="31"/>
        <end position="41"/>
    </location>
</feature>
<feature type="domain" description="N-acetyltransferase" evidence="4">
    <location>
        <begin position="191"/>
        <end position="359"/>
    </location>
</feature>
<dbReference type="InterPro" id="IPR051556">
    <property type="entry name" value="N-term/lysine_N-AcTrnsfr"/>
</dbReference>
<evidence type="ECO:0000256" key="3">
    <source>
        <dbReference type="SAM" id="MobiDB-lite"/>
    </source>
</evidence>
<comment type="caution">
    <text evidence="5">The sequence shown here is derived from an EMBL/GenBank/DDBJ whole genome shotgun (WGS) entry which is preliminary data.</text>
</comment>
<evidence type="ECO:0000259" key="4">
    <source>
        <dbReference type="PROSITE" id="PS51186"/>
    </source>
</evidence>
<dbReference type="AlphaFoldDB" id="A0A4R0IRK8"/>
<feature type="region of interest" description="Disordered" evidence="3">
    <location>
        <begin position="113"/>
        <end position="139"/>
    </location>
</feature>
<organism evidence="5 6">
    <name type="scientific">Kribbella capetownensis</name>
    <dbReference type="NCBI Taxonomy" id="1572659"/>
    <lineage>
        <taxon>Bacteria</taxon>
        <taxon>Bacillati</taxon>
        <taxon>Actinomycetota</taxon>
        <taxon>Actinomycetes</taxon>
        <taxon>Propionibacteriales</taxon>
        <taxon>Kribbellaceae</taxon>
        <taxon>Kribbella</taxon>
    </lineage>
</organism>
<keyword evidence="2" id="KW-0012">Acyltransferase</keyword>
<evidence type="ECO:0000313" key="5">
    <source>
        <dbReference type="EMBL" id="TCC35290.1"/>
    </source>
</evidence>
<dbReference type="OrthoDB" id="9799092at2"/>
<feature type="compositionally biased region" description="Basic residues" evidence="3">
    <location>
        <begin position="121"/>
        <end position="134"/>
    </location>
</feature>
<keyword evidence="1 5" id="KW-0808">Transferase</keyword>
<accession>A0A4R0IRK8</accession>
<feature type="region of interest" description="Disordered" evidence="3">
    <location>
        <begin position="1"/>
        <end position="52"/>
    </location>
</feature>
<proteinExistence type="predicted"/>
<evidence type="ECO:0000256" key="1">
    <source>
        <dbReference type="ARBA" id="ARBA00022679"/>
    </source>
</evidence>
<keyword evidence="6" id="KW-1185">Reference proteome</keyword>
<dbReference type="SUPFAM" id="SSF55729">
    <property type="entry name" value="Acyl-CoA N-acyltransferases (Nat)"/>
    <property type="match status" value="1"/>
</dbReference>